<feature type="transmembrane region" description="Helical" evidence="11">
    <location>
        <begin position="55"/>
        <end position="77"/>
    </location>
</feature>
<evidence type="ECO:0000313" key="14">
    <source>
        <dbReference type="Proteomes" id="UP000008144"/>
    </source>
</evidence>
<evidence type="ECO:0000256" key="11">
    <source>
        <dbReference type="SAM" id="Phobius"/>
    </source>
</evidence>
<dbReference type="GeneID" id="100186500"/>
<dbReference type="OrthoDB" id="6358729at2759"/>
<dbReference type="PANTHER" id="PTHR24248">
    <property type="entry name" value="ADRENERGIC RECEPTOR-RELATED G-PROTEIN COUPLED RECEPTOR"/>
    <property type="match status" value="1"/>
</dbReference>
<organism evidence="13 14">
    <name type="scientific">Ciona intestinalis</name>
    <name type="common">Transparent sea squirt</name>
    <name type="synonym">Ascidia intestinalis</name>
    <dbReference type="NCBI Taxonomy" id="7719"/>
    <lineage>
        <taxon>Eukaryota</taxon>
        <taxon>Metazoa</taxon>
        <taxon>Chordata</taxon>
        <taxon>Tunicata</taxon>
        <taxon>Ascidiacea</taxon>
        <taxon>Phlebobranchia</taxon>
        <taxon>Cionidae</taxon>
        <taxon>Ciona</taxon>
    </lineage>
</organism>
<dbReference type="GO" id="GO:0004930">
    <property type="term" value="F:G protein-coupled receptor activity"/>
    <property type="evidence" value="ECO:0000318"/>
    <property type="project" value="GO_Central"/>
</dbReference>
<feature type="domain" description="G-protein coupled receptors family 1 profile" evidence="12">
    <location>
        <begin position="37"/>
        <end position="305"/>
    </location>
</feature>
<feature type="compositionally biased region" description="Low complexity" evidence="10">
    <location>
        <begin position="242"/>
        <end position="257"/>
    </location>
</feature>
<feature type="transmembrane region" description="Helical" evidence="11">
    <location>
        <begin position="139"/>
        <end position="164"/>
    </location>
</feature>
<protein>
    <submittedName>
        <fullName evidence="13">Melatonin receptor type 1B-A-like</fullName>
    </submittedName>
</protein>
<evidence type="ECO:0000256" key="10">
    <source>
        <dbReference type="SAM" id="MobiDB-lite"/>
    </source>
</evidence>
<dbReference type="GeneTree" id="ENSGT00940000167802"/>
<keyword evidence="7 9" id="KW-0675">Receptor</keyword>
<dbReference type="InParanoid" id="F6TNV1"/>
<dbReference type="Gene3D" id="1.20.1070.10">
    <property type="entry name" value="Rhodopsin 7-helix transmembrane proteins"/>
    <property type="match status" value="1"/>
</dbReference>
<dbReference type="GO" id="GO:0005886">
    <property type="term" value="C:plasma membrane"/>
    <property type="evidence" value="ECO:0000318"/>
    <property type="project" value="GO_Central"/>
</dbReference>
<evidence type="ECO:0000256" key="8">
    <source>
        <dbReference type="ARBA" id="ARBA00023224"/>
    </source>
</evidence>
<keyword evidence="4 11" id="KW-1133">Transmembrane helix</keyword>
<dbReference type="PRINTS" id="PR00237">
    <property type="entry name" value="GPCRRHODOPSN"/>
</dbReference>
<evidence type="ECO:0000256" key="2">
    <source>
        <dbReference type="ARBA" id="ARBA00022475"/>
    </source>
</evidence>
<accession>A0A1W2WM19</accession>
<name>F6TNV1_CIOIN</name>
<comment type="subcellular location">
    <subcellularLocation>
        <location evidence="1">Cell membrane</location>
        <topology evidence="1">Multi-pass membrane protein</topology>
    </subcellularLocation>
</comment>
<evidence type="ECO:0000256" key="5">
    <source>
        <dbReference type="ARBA" id="ARBA00023040"/>
    </source>
</evidence>
<dbReference type="SUPFAM" id="SSF81321">
    <property type="entry name" value="Family A G protein-coupled receptor-like"/>
    <property type="match status" value="1"/>
</dbReference>
<reference evidence="14" key="1">
    <citation type="journal article" date="2002" name="Science">
        <title>The draft genome of Ciona intestinalis: insights into chordate and vertebrate origins.</title>
        <authorList>
            <person name="Dehal P."/>
            <person name="Satou Y."/>
            <person name="Campbell R.K."/>
            <person name="Chapman J."/>
            <person name="Degnan B."/>
            <person name="De Tomaso A."/>
            <person name="Davidson B."/>
            <person name="Di Gregorio A."/>
            <person name="Gelpke M."/>
            <person name="Goodstein D.M."/>
            <person name="Harafuji N."/>
            <person name="Hastings K.E."/>
            <person name="Ho I."/>
            <person name="Hotta K."/>
            <person name="Huang W."/>
            <person name="Kawashima T."/>
            <person name="Lemaire P."/>
            <person name="Martinez D."/>
            <person name="Meinertzhagen I.A."/>
            <person name="Necula S."/>
            <person name="Nonaka M."/>
            <person name="Putnam N."/>
            <person name="Rash S."/>
            <person name="Saiga H."/>
            <person name="Satake M."/>
            <person name="Terry A."/>
            <person name="Yamada L."/>
            <person name="Wang H.G."/>
            <person name="Awazu S."/>
            <person name="Azumi K."/>
            <person name="Boore J."/>
            <person name="Branno M."/>
            <person name="Chin-Bow S."/>
            <person name="DeSantis R."/>
            <person name="Doyle S."/>
            <person name="Francino P."/>
            <person name="Keys D.N."/>
            <person name="Haga S."/>
            <person name="Hayashi H."/>
            <person name="Hino K."/>
            <person name="Imai K.S."/>
            <person name="Inaba K."/>
            <person name="Kano S."/>
            <person name="Kobayashi K."/>
            <person name="Kobayashi M."/>
            <person name="Lee B.I."/>
            <person name="Makabe K.W."/>
            <person name="Manohar C."/>
            <person name="Matassi G."/>
            <person name="Medina M."/>
            <person name="Mochizuki Y."/>
            <person name="Mount S."/>
            <person name="Morishita T."/>
            <person name="Miura S."/>
            <person name="Nakayama A."/>
            <person name="Nishizaka S."/>
            <person name="Nomoto H."/>
            <person name="Ohta F."/>
            <person name="Oishi K."/>
            <person name="Rigoutsos I."/>
            <person name="Sano M."/>
            <person name="Sasaki A."/>
            <person name="Sasakura Y."/>
            <person name="Shoguchi E."/>
            <person name="Shin-i T."/>
            <person name="Spagnuolo A."/>
            <person name="Stainier D."/>
            <person name="Suzuki M.M."/>
            <person name="Tassy O."/>
            <person name="Takatori N."/>
            <person name="Tokuoka M."/>
            <person name="Yagi K."/>
            <person name="Yoshizaki F."/>
            <person name="Wada S."/>
            <person name="Zhang C."/>
            <person name="Hyatt P.D."/>
            <person name="Larimer F."/>
            <person name="Detter C."/>
            <person name="Doggett N."/>
            <person name="Glavina T."/>
            <person name="Hawkins T."/>
            <person name="Richardson P."/>
            <person name="Lucas S."/>
            <person name="Kohara Y."/>
            <person name="Levine M."/>
            <person name="Satoh N."/>
            <person name="Rokhsar D.S."/>
        </authorList>
    </citation>
    <scope>NUCLEOTIDE SEQUENCE [LARGE SCALE GENOMIC DNA]</scope>
</reference>
<evidence type="ECO:0000256" key="1">
    <source>
        <dbReference type="ARBA" id="ARBA00004651"/>
    </source>
</evidence>
<dbReference type="PANTHER" id="PTHR24248:SF129">
    <property type="entry name" value="G-PROTEIN COUPLED RECEPTORS FAMILY 1 PROFILE DOMAIN-CONTAINING PROTEIN"/>
    <property type="match status" value="1"/>
</dbReference>
<dbReference type="Pfam" id="PF00001">
    <property type="entry name" value="7tm_1"/>
    <property type="match status" value="1"/>
</dbReference>
<accession>F6TNV1</accession>
<evidence type="ECO:0000256" key="6">
    <source>
        <dbReference type="ARBA" id="ARBA00023136"/>
    </source>
</evidence>
<evidence type="ECO:0000259" key="12">
    <source>
        <dbReference type="PROSITE" id="PS50262"/>
    </source>
</evidence>
<dbReference type="PROSITE" id="PS00237">
    <property type="entry name" value="G_PROTEIN_RECEP_F1_1"/>
    <property type="match status" value="1"/>
</dbReference>
<keyword evidence="14" id="KW-1185">Reference proteome</keyword>
<dbReference type="HOGENOM" id="CLU_009579_3_3_1"/>
<evidence type="ECO:0000256" key="7">
    <source>
        <dbReference type="ARBA" id="ARBA00023170"/>
    </source>
</evidence>
<keyword evidence="5 9" id="KW-0297">G-protein coupled receptor</keyword>
<dbReference type="Ensembl" id="ENSCINT00000017566.3">
    <property type="protein sequence ID" value="ENSCINP00000017566.3"/>
    <property type="gene ID" value="ENSCING00000008611.3"/>
</dbReference>
<reference evidence="13" key="3">
    <citation type="submission" date="2025-09" db="UniProtKB">
        <authorList>
            <consortium name="Ensembl"/>
        </authorList>
    </citation>
    <scope>IDENTIFICATION</scope>
</reference>
<dbReference type="Proteomes" id="UP000008144">
    <property type="component" value="Unassembled WGS sequence"/>
</dbReference>
<feature type="transmembrane region" description="Helical" evidence="11">
    <location>
        <begin position="97"/>
        <end position="118"/>
    </location>
</feature>
<feature type="region of interest" description="Disordered" evidence="10">
    <location>
        <begin position="242"/>
        <end position="277"/>
    </location>
</feature>
<sequence length="330" mass="37222">MLELDNSSLPGNKTEVYKLPQVEIVFLLIVIVIGSIGNLLIIGSIRCERRLKNSGVGFITNLALADLAITAWYMPVVLANVLSGYRNVFEGSWLCEFTGFLSCLCCEASLCTLMFISMDRYWKLIRPGSYETWFSKRKTLGWIAFIWIASFLIALPLIVGWQGSPPLLTFNEKMMSCMWNDEVAYGYNIFLVSTAIFVPLCATGFFYFNIFAHVRRTRKKNATREIASPNGSSIRAIQKQSTVSESEEGQSSSSVVQNVRPHHSRHSSINSHKNARSKRVGERERALMLTLMVVVVFFVLFWCPIWRYDVGVASKCECVGETGLWLACSK</sequence>
<gene>
    <name evidence="13" type="primary">LOC100186500</name>
</gene>
<dbReference type="InterPro" id="IPR000276">
    <property type="entry name" value="GPCR_Rhodpsn"/>
</dbReference>
<comment type="similarity">
    <text evidence="9">Belongs to the G-protein coupled receptor 1 family.</text>
</comment>
<keyword evidence="3 9" id="KW-0812">Transmembrane</keyword>
<proteinExistence type="inferred from homology"/>
<dbReference type="RefSeq" id="XP_002131031.1">
    <property type="nucleotide sequence ID" value="XM_002130995.4"/>
</dbReference>
<evidence type="ECO:0000313" key="13">
    <source>
        <dbReference type="Ensembl" id="ENSCINP00000017566.3"/>
    </source>
</evidence>
<feature type="transmembrane region" description="Helical" evidence="11">
    <location>
        <begin position="24"/>
        <end position="43"/>
    </location>
</feature>
<keyword evidence="2" id="KW-1003">Cell membrane</keyword>
<dbReference type="KEGG" id="cin:100186500"/>
<dbReference type="InterPro" id="IPR017452">
    <property type="entry name" value="GPCR_Rhodpsn_7TM"/>
</dbReference>
<dbReference type="STRING" id="7719.ENSCINP00000017566"/>
<dbReference type="CDD" id="cd00637">
    <property type="entry name" value="7tm_classA_rhodopsin-like"/>
    <property type="match status" value="1"/>
</dbReference>
<dbReference type="AlphaFoldDB" id="F6TNV1"/>
<evidence type="ECO:0000256" key="9">
    <source>
        <dbReference type="RuleBase" id="RU000688"/>
    </source>
</evidence>
<evidence type="ECO:0000256" key="3">
    <source>
        <dbReference type="ARBA" id="ARBA00022692"/>
    </source>
</evidence>
<dbReference type="PROSITE" id="PS50262">
    <property type="entry name" value="G_PROTEIN_RECEP_F1_2"/>
    <property type="match status" value="1"/>
</dbReference>
<feature type="transmembrane region" description="Helical" evidence="11">
    <location>
        <begin position="184"/>
        <end position="210"/>
    </location>
</feature>
<reference evidence="13" key="2">
    <citation type="submission" date="2025-08" db="UniProtKB">
        <authorList>
            <consortium name="Ensembl"/>
        </authorList>
    </citation>
    <scope>IDENTIFICATION</scope>
</reference>
<evidence type="ECO:0000256" key="4">
    <source>
        <dbReference type="ARBA" id="ARBA00022989"/>
    </source>
</evidence>
<feature type="transmembrane region" description="Helical" evidence="11">
    <location>
        <begin position="286"/>
        <end position="308"/>
    </location>
</feature>
<keyword evidence="6 11" id="KW-0472">Membrane</keyword>
<dbReference type="OMA" id="GWIAFIW"/>
<keyword evidence="8 9" id="KW-0807">Transducer</keyword>